<dbReference type="EMBL" id="CACRUE010000026">
    <property type="protein sequence ID" value="VYU07679.1"/>
    <property type="molecule type" value="Genomic_DNA"/>
</dbReference>
<gene>
    <name evidence="1" type="ORF">IBLFYP30_01675</name>
</gene>
<reference evidence="1" key="1">
    <citation type="submission" date="2019-11" db="EMBL/GenBank/DDBJ databases">
        <authorList>
            <person name="Feng L."/>
        </authorList>
    </citation>
    <scope>NUCLEOTIDE SEQUENCE</scope>
    <source>
        <strain evidence="1">IbartlettiiLFYP30</strain>
    </source>
</reference>
<dbReference type="AlphaFoldDB" id="A0A6N3BY82"/>
<sequence>MMEIIKPEEILAELERITQKDLECIYITTNAFDIYLNDASSLKMDTNKGITGIYFNTNVNMEKFKVDSIERLVHDTEAFDMFTEYYDEDDEYDYYRIDFKDSEVKIFFNNEL</sequence>
<dbReference type="RefSeq" id="WP_022071307.1">
    <property type="nucleotide sequence ID" value="NZ_BAABYO010000001.1"/>
</dbReference>
<proteinExistence type="predicted"/>
<evidence type="ECO:0000313" key="1">
    <source>
        <dbReference type="EMBL" id="VYU07679.1"/>
    </source>
</evidence>
<protein>
    <submittedName>
        <fullName evidence="1">Uncharacterized protein</fullName>
    </submittedName>
</protein>
<name>A0A6N3BY82_9FIRM</name>
<organism evidence="1">
    <name type="scientific">Intestinibacter bartlettii</name>
    <dbReference type="NCBI Taxonomy" id="261299"/>
    <lineage>
        <taxon>Bacteria</taxon>
        <taxon>Bacillati</taxon>
        <taxon>Bacillota</taxon>
        <taxon>Clostridia</taxon>
        <taxon>Peptostreptococcales</taxon>
        <taxon>Peptostreptococcaceae</taxon>
        <taxon>Intestinibacter</taxon>
    </lineage>
</organism>
<accession>A0A6N3BY82</accession>